<dbReference type="EMBL" id="JADBGF010000001">
    <property type="protein sequence ID" value="MBE1601011.1"/>
    <property type="molecule type" value="Genomic_DNA"/>
</dbReference>
<keyword evidence="2" id="KW-1185">Reference proteome</keyword>
<dbReference type="RefSeq" id="WP_404819297.1">
    <property type="nucleotide sequence ID" value="NZ_JADBGF010000001.1"/>
</dbReference>
<name>A0A8I0TVG3_9ACTN</name>
<evidence type="ECO:0000313" key="2">
    <source>
        <dbReference type="Proteomes" id="UP000629287"/>
    </source>
</evidence>
<protein>
    <submittedName>
        <fullName evidence="1">Uncharacterized protein</fullName>
    </submittedName>
</protein>
<dbReference type="AlphaFoldDB" id="A0A8I0TVG3"/>
<accession>A0A8I0TVG3</accession>
<proteinExistence type="predicted"/>
<comment type="caution">
    <text evidence="1">The sequence shown here is derived from an EMBL/GenBank/DDBJ whole genome shotgun (WGS) entry which is preliminary data.</text>
</comment>
<evidence type="ECO:0000313" key="1">
    <source>
        <dbReference type="EMBL" id="MBE1601011.1"/>
    </source>
</evidence>
<reference evidence="1 2" key="1">
    <citation type="submission" date="2020-10" db="EMBL/GenBank/DDBJ databases">
        <title>Sequencing the genomes of 1000 actinobacteria strains.</title>
        <authorList>
            <person name="Klenk H.-P."/>
        </authorList>
    </citation>
    <scope>NUCLEOTIDE SEQUENCE [LARGE SCALE GENOMIC DNA]</scope>
    <source>
        <strain evidence="1 2">DSM 41803</strain>
    </source>
</reference>
<dbReference type="Proteomes" id="UP000629287">
    <property type="component" value="Unassembled WGS sequence"/>
</dbReference>
<sequence>MAALFQPEPAGDGGRPHPVLRAFARAAVAHATRAAAPHPA</sequence>
<gene>
    <name evidence="1" type="ORF">H4687_007140</name>
</gene>
<dbReference type="GeneID" id="86833888"/>
<organism evidence="1 2">
    <name type="scientific">Streptomyces stelliscabiei</name>
    <dbReference type="NCBI Taxonomy" id="146820"/>
    <lineage>
        <taxon>Bacteria</taxon>
        <taxon>Bacillati</taxon>
        <taxon>Actinomycetota</taxon>
        <taxon>Actinomycetes</taxon>
        <taxon>Kitasatosporales</taxon>
        <taxon>Streptomycetaceae</taxon>
        <taxon>Streptomyces</taxon>
    </lineage>
</organism>